<keyword evidence="1" id="KW-0732">Signal</keyword>
<comment type="caution">
    <text evidence="2">The sequence shown here is derived from an EMBL/GenBank/DDBJ whole genome shotgun (WGS) entry which is preliminary data.</text>
</comment>
<accession>A0A428MKU6</accession>
<reference evidence="2 3" key="1">
    <citation type="submission" date="2018-12" db="EMBL/GenBank/DDBJ databases">
        <title>Sequencing of bacterial isolates from soil warming experiment in Harvard Forest, Massachusetts, USA.</title>
        <authorList>
            <person name="Deangelis K."/>
        </authorList>
    </citation>
    <scope>NUCLEOTIDE SEQUENCE [LARGE SCALE GENOMIC DNA]</scope>
    <source>
        <strain evidence="2 3">EB153</strain>
    </source>
</reference>
<dbReference type="RefSeq" id="WP_125486044.1">
    <property type="nucleotide sequence ID" value="NZ_RSDW01000001.1"/>
</dbReference>
<proteinExistence type="predicted"/>
<feature type="chain" id="PRO_5019238698" evidence="1">
    <location>
        <begin position="23"/>
        <end position="446"/>
    </location>
</feature>
<dbReference type="AlphaFoldDB" id="A0A428MKU6"/>
<organism evidence="2 3">
    <name type="scientific">Edaphobacter aggregans</name>
    <dbReference type="NCBI Taxonomy" id="570835"/>
    <lineage>
        <taxon>Bacteria</taxon>
        <taxon>Pseudomonadati</taxon>
        <taxon>Acidobacteriota</taxon>
        <taxon>Terriglobia</taxon>
        <taxon>Terriglobales</taxon>
        <taxon>Acidobacteriaceae</taxon>
        <taxon>Edaphobacter</taxon>
    </lineage>
</organism>
<dbReference type="Proteomes" id="UP000269669">
    <property type="component" value="Unassembled WGS sequence"/>
</dbReference>
<sequence length="446" mass="46413">MKIWLPISMMLLALSAVSPGQAVPTAVVSNTSSGWGMPALDGTVHYALTASQLVQLGANGSGDTTHSTTLSGNVSYANTSEALPFSMLYSGGVLFGNLSGQGTTTFQNITVSQGLIRGKWVLGVSNSFSYLPQSPTTGLSGVPGVGDLGTQPIQVPGEPPVGGVLTYSGNRYSNTLSGNIERRLTGKTSLSGMGSWSVLRFLDNNGLDTTQISGSVSANHRIDARNTISASAIYSTYTTNGTLQEVNLLNPLYATDFQTRGLNVGYTRLMTRALTLNASAGPQWVNSSSGVLIPSRVNLAADVGLTYSRKIIGANVNYSRGVNGGGGVQPGGLSDIISGSVSRSLSRVWTTSAQAVYSRTSGLLAAAPVTAQTTTPASVNGVTETFYCGAQLSRGFGRYWSGWVSYGAQNQSINNSIVSQNAFSGFSQTFAVGITFAPRATRLGQF</sequence>
<name>A0A428MKU6_9BACT</name>
<gene>
    <name evidence="2" type="ORF">EDE15_3099</name>
</gene>
<dbReference type="OrthoDB" id="115027at2"/>
<evidence type="ECO:0000313" key="3">
    <source>
        <dbReference type="Proteomes" id="UP000269669"/>
    </source>
</evidence>
<protein>
    <submittedName>
        <fullName evidence="2">Uncharacterized protein</fullName>
    </submittedName>
</protein>
<feature type="signal peptide" evidence="1">
    <location>
        <begin position="1"/>
        <end position="22"/>
    </location>
</feature>
<dbReference type="EMBL" id="RSDW01000001">
    <property type="protein sequence ID" value="RSL17564.1"/>
    <property type="molecule type" value="Genomic_DNA"/>
</dbReference>
<keyword evidence="3" id="KW-1185">Reference proteome</keyword>
<evidence type="ECO:0000256" key="1">
    <source>
        <dbReference type="SAM" id="SignalP"/>
    </source>
</evidence>
<evidence type="ECO:0000313" key="2">
    <source>
        <dbReference type="EMBL" id="RSL17564.1"/>
    </source>
</evidence>